<dbReference type="EMBL" id="JAAGBB010000001">
    <property type="protein sequence ID" value="MBR0663024.1"/>
    <property type="molecule type" value="Genomic_DNA"/>
</dbReference>
<evidence type="ECO:0000256" key="1">
    <source>
        <dbReference type="ARBA" id="ARBA00004651"/>
    </source>
</evidence>
<keyword evidence="2" id="KW-1003">Cell membrane</keyword>
<feature type="transmembrane region" description="Helical" evidence="6">
    <location>
        <begin position="382"/>
        <end position="403"/>
    </location>
</feature>
<proteinExistence type="predicted"/>
<evidence type="ECO:0000256" key="4">
    <source>
        <dbReference type="ARBA" id="ARBA00022989"/>
    </source>
</evidence>
<evidence type="ECO:0000256" key="3">
    <source>
        <dbReference type="ARBA" id="ARBA00022692"/>
    </source>
</evidence>
<accession>A0ABS5ERV9</accession>
<keyword evidence="3 6" id="KW-0812">Transmembrane</keyword>
<evidence type="ECO:0000256" key="2">
    <source>
        <dbReference type="ARBA" id="ARBA00022475"/>
    </source>
</evidence>
<gene>
    <name evidence="8" type="ORF">GXW71_01530</name>
</gene>
<dbReference type="InterPro" id="IPR011701">
    <property type="entry name" value="MFS"/>
</dbReference>
<protein>
    <submittedName>
        <fullName evidence="8">MFS transporter</fullName>
    </submittedName>
</protein>
<keyword evidence="4 6" id="KW-1133">Transmembrane helix</keyword>
<feature type="transmembrane region" description="Helical" evidence="6">
    <location>
        <begin position="215"/>
        <end position="238"/>
    </location>
</feature>
<dbReference type="InterPro" id="IPR050189">
    <property type="entry name" value="MFS_Efflux_Transporters"/>
</dbReference>
<dbReference type="PANTHER" id="PTHR43124:SF3">
    <property type="entry name" value="CHLORAMPHENICOL EFFLUX PUMP RV0191"/>
    <property type="match status" value="1"/>
</dbReference>
<organism evidence="8 9">
    <name type="scientific">Plastoroseomonas hellenica</name>
    <dbReference type="NCBI Taxonomy" id="2687306"/>
    <lineage>
        <taxon>Bacteria</taxon>
        <taxon>Pseudomonadati</taxon>
        <taxon>Pseudomonadota</taxon>
        <taxon>Alphaproteobacteria</taxon>
        <taxon>Acetobacterales</taxon>
        <taxon>Acetobacteraceae</taxon>
        <taxon>Plastoroseomonas</taxon>
    </lineage>
</organism>
<keyword evidence="5 6" id="KW-0472">Membrane</keyword>
<feature type="transmembrane region" description="Helical" evidence="6">
    <location>
        <begin position="98"/>
        <end position="116"/>
    </location>
</feature>
<dbReference type="Pfam" id="PF07690">
    <property type="entry name" value="MFS_1"/>
    <property type="match status" value="1"/>
</dbReference>
<feature type="transmembrane region" description="Helical" evidence="6">
    <location>
        <begin position="343"/>
        <end position="362"/>
    </location>
</feature>
<feature type="transmembrane region" description="Helical" evidence="6">
    <location>
        <begin position="279"/>
        <end position="300"/>
    </location>
</feature>
<feature type="transmembrane region" description="Helical" evidence="6">
    <location>
        <begin position="42"/>
        <end position="68"/>
    </location>
</feature>
<dbReference type="Proteomes" id="UP001196870">
    <property type="component" value="Unassembled WGS sequence"/>
</dbReference>
<dbReference type="InterPro" id="IPR020846">
    <property type="entry name" value="MFS_dom"/>
</dbReference>
<name>A0ABS5ERV9_9PROT</name>
<keyword evidence="9" id="KW-1185">Reference proteome</keyword>
<evidence type="ECO:0000313" key="8">
    <source>
        <dbReference type="EMBL" id="MBR0663024.1"/>
    </source>
</evidence>
<comment type="subcellular location">
    <subcellularLocation>
        <location evidence="1">Cell membrane</location>
        <topology evidence="1">Multi-pass membrane protein</topology>
    </subcellularLocation>
</comment>
<dbReference type="RefSeq" id="WP_211850607.1">
    <property type="nucleotide sequence ID" value="NZ_JAAGBB010000001.1"/>
</dbReference>
<feature type="transmembrane region" description="Helical" evidence="6">
    <location>
        <begin position="250"/>
        <end position="267"/>
    </location>
</feature>
<evidence type="ECO:0000256" key="5">
    <source>
        <dbReference type="ARBA" id="ARBA00023136"/>
    </source>
</evidence>
<sequence>MSIFLRVTLPLAGMNFVNQMARAVIATIGPPLALELGLSASGLGLLAAAIFVTYAMAQLPVGLALDLFGARRTQTVLASIAAIGCVISAMAPDALLLGVGRMVTGIGIAAGLMGMLQANTQWYPRERVATMTGRGVFIAALGGLSATLPVQWLLPSIGWRGAFWGIAAIALGVAIWIWNSVPDRPPGATARTPRRLWDEVAEYGRIFQHAGFLRFLPGIAMISALNFTMMGLWAGPWLRDVGGLADQPRAAALLCLALGMTLGSLMMGQWTTRMQERGWPGVTVPALALAGQAVMLGVLLTRPQGGLAVLGPVWFVFGFVGAGGPPGYAALAQVFPRELAGRVATAINFTMLLIVVFLQNAIGWVLDLWPRTTAGGWDPAGYGAAFGGMLMLHIASGCAMLRFGQGRGRA</sequence>
<evidence type="ECO:0000259" key="7">
    <source>
        <dbReference type="PROSITE" id="PS50850"/>
    </source>
</evidence>
<feature type="domain" description="Major facilitator superfamily (MFS) profile" evidence="7">
    <location>
        <begin position="7"/>
        <end position="410"/>
    </location>
</feature>
<dbReference type="InterPro" id="IPR036259">
    <property type="entry name" value="MFS_trans_sf"/>
</dbReference>
<reference evidence="9" key="1">
    <citation type="journal article" date="2021" name="Syst. Appl. Microbiol.">
        <title>Roseomonas hellenica sp. nov., isolated from roots of wild-growing Alkanna tinctoria.</title>
        <authorList>
            <person name="Rat A."/>
            <person name="Naranjo H.D."/>
            <person name="Lebbe L."/>
            <person name="Cnockaert M."/>
            <person name="Krigas N."/>
            <person name="Grigoriadou K."/>
            <person name="Maloupa E."/>
            <person name="Willems A."/>
        </authorList>
    </citation>
    <scope>NUCLEOTIDE SEQUENCE [LARGE SCALE GENOMIC DNA]</scope>
    <source>
        <strain evidence="9">LMG 31523</strain>
    </source>
</reference>
<evidence type="ECO:0000313" key="9">
    <source>
        <dbReference type="Proteomes" id="UP001196870"/>
    </source>
</evidence>
<feature type="transmembrane region" description="Helical" evidence="6">
    <location>
        <begin position="75"/>
        <end position="92"/>
    </location>
</feature>
<feature type="transmembrane region" description="Helical" evidence="6">
    <location>
        <begin position="136"/>
        <end position="155"/>
    </location>
</feature>
<dbReference type="Gene3D" id="1.20.1250.20">
    <property type="entry name" value="MFS general substrate transporter like domains"/>
    <property type="match status" value="1"/>
</dbReference>
<evidence type="ECO:0000256" key="6">
    <source>
        <dbReference type="SAM" id="Phobius"/>
    </source>
</evidence>
<dbReference type="PANTHER" id="PTHR43124">
    <property type="entry name" value="PURINE EFFLUX PUMP PBUE"/>
    <property type="match status" value="1"/>
</dbReference>
<dbReference type="PROSITE" id="PS50850">
    <property type="entry name" value="MFS"/>
    <property type="match status" value="1"/>
</dbReference>
<feature type="transmembrane region" description="Helical" evidence="6">
    <location>
        <begin position="312"/>
        <end position="331"/>
    </location>
</feature>
<dbReference type="SUPFAM" id="SSF103473">
    <property type="entry name" value="MFS general substrate transporter"/>
    <property type="match status" value="1"/>
</dbReference>
<feature type="transmembrane region" description="Helical" evidence="6">
    <location>
        <begin position="161"/>
        <end position="181"/>
    </location>
</feature>
<comment type="caution">
    <text evidence="8">The sequence shown here is derived from an EMBL/GenBank/DDBJ whole genome shotgun (WGS) entry which is preliminary data.</text>
</comment>